<dbReference type="PROSITE" id="PS50053">
    <property type="entry name" value="UBIQUITIN_2"/>
    <property type="match status" value="5"/>
</dbReference>
<evidence type="ECO:0000313" key="3">
    <source>
        <dbReference type="Proteomes" id="UP001205998"/>
    </source>
</evidence>
<dbReference type="CDD" id="cd17039">
    <property type="entry name" value="Ubl_ubiquitin_like"/>
    <property type="match status" value="3"/>
</dbReference>
<dbReference type="InterPro" id="IPR029071">
    <property type="entry name" value="Ubiquitin-like_domsf"/>
</dbReference>
<evidence type="ECO:0000313" key="2">
    <source>
        <dbReference type="EMBL" id="KAI5616854.1"/>
    </source>
</evidence>
<feature type="non-terminal residue" evidence="2">
    <location>
        <position position="400"/>
    </location>
</feature>
<evidence type="ECO:0000259" key="1">
    <source>
        <dbReference type="PROSITE" id="PS50053"/>
    </source>
</evidence>
<dbReference type="InterPro" id="IPR050158">
    <property type="entry name" value="Ubiquitin_ubiquitin-like"/>
</dbReference>
<dbReference type="EMBL" id="MU551715">
    <property type="protein sequence ID" value="KAI5616854.1"/>
    <property type="molecule type" value="Genomic_DNA"/>
</dbReference>
<organism evidence="2 3">
    <name type="scientific">Silurus asotus</name>
    <name type="common">Amur catfish</name>
    <name type="synonym">Parasilurus asotus</name>
    <dbReference type="NCBI Taxonomy" id="30991"/>
    <lineage>
        <taxon>Eukaryota</taxon>
        <taxon>Metazoa</taxon>
        <taxon>Chordata</taxon>
        <taxon>Craniata</taxon>
        <taxon>Vertebrata</taxon>
        <taxon>Euteleostomi</taxon>
        <taxon>Actinopterygii</taxon>
        <taxon>Neopterygii</taxon>
        <taxon>Teleostei</taxon>
        <taxon>Ostariophysi</taxon>
        <taxon>Siluriformes</taxon>
        <taxon>Siluridae</taxon>
        <taxon>Silurus</taxon>
    </lineage>
</organism>
<name>A0AAD5AJE4_SILAS</name>
<feature type="domain" description="Ubiquitin-like" evidence="1">
    <location>
        <begin position="1"/>
        <end position="76"/>
    </location>
</feature>
<dbReference type="InterPro" id="IPR000626">
    <property type="entry name" value="Ubiquitin-like_dom"/>
</dbReference>
<dbReference type="FunFam" id="3.10.20.90:FF:000222">
    <property type="entry name" value="Polyubiquitin 5"/>
    <property type="match status" value="1"/>
</dbReference>
<feature type="domain" description="Ubiquitin-like" evidence="1">
    <location>
        <begin position="325"/>
        <end position="400"/>
    </location>
</feature>
<feature type="domain" description="Ubiquitin-like" evidence="1">
    <location>
        <begin position="159"/>
        <end position="234"/>
    </location>
</feature>
<dbReference type="Proteomes" id="UP001205998">
    <property type="component" value="Unassembled WGS sequence"/>
</dbReference>
<feature type="domain" description="Ubiquitin-like" evidence="1">
    <location>
        <begin position="246"/>
        <end position="319"/>
    </location>
</feature>
<dbReference type="Gene3D" id="3.10.20.90">
    <property type="entry name" value="Phosphatidylinositol 3-kinase Catalytic Subunit, Chain A, domain 1"/>
    <property type="match status" value="5"/>
</dbReference>
<keyword evidence="3" id="KW-1185">Reference proteome</keyword>
<dbReference type="InterPro" id="IPR019956">
    <property type="entry name" value="Ubiquitin_dom"/>
</dbReference>
<dbReference type="PRINTS" id="PR00348">
    <property type="entry name" value="UBIQUITIN"/>
</dbReference>
<accession>A0AAD5AJE4</accession>
<feature type="domain" description="Ubiquitin-like" evidence="1">
    <location>
        <begin position="82"/>
        <end position="153"/>
    </location>
</feature>
<reference evidence="2" key="1">
    <citation type="submission" date="2018-07" db="EMBL/GenBank/DDBJ databases">
        <title>Comparative genomics of catfishes provides insights into carnivory and benthic adaptation.</title>
        <authorList>
            <person name="Zhang Y."/>
            <person name="Wang D."/>
            <person name="Peng Z."/>
            <person name="Zheng S."/>
            <person name="Shao F."/>
            <person name="Tao W."/>
        </authorList>
    </citation>
    <scope>NUCLEOTIDE SEQUENCE</scope>
    <source>
        <strain evidence="2">Chongqing</strain>
    </source>
</reference>
<proteinExistence type="predicted"/>
<comment type="caution">
    <text evidence="2">The sequence shown here is derived from an EMBL/GenBank/DDBJ whole genome shotgun (WGS) entry which is preliminary data.</text>
</comment>
<dbReference type="SMART" id="SM00213">
    <property type="entry name" value="UBQ"/>
    <property type="match status" value="5"/>
</dbReference>
<protein>
    <submittedName>
        <fullName evidence="2">Polyubiquitin-C</fullName>
    </submittedName>
</protein>
<dbReference type="Pfam" id="PF00240">
    <property type="entry name" value="ubiquitin"/>
    <property type="match status" value="5"/>
</dbReference>
<dbReference type="AlphaFoldDB" id="A0AAD5AJE4"/>
<sequence length="400" mass="44713">MELIIQVLSGEKKSVPVNPSATIGELKQQIAPMFNARPSRLRLSITNGQILQLDQDQKTVSDYCLSSGSTVMLLISSTPMPMQVFVKNEKGQTKTYDITDEETVDQLKSKVFQKERTPVDQQRLIYNGQQLESGRRLQDYNIQSGSTVHMTLRLQIDIMELIIQVLSGEKKSVLVNPSATIGELKQQIAPMFNARPSRLRLSVTNGQILQLDQDQKTVSDYCLSSGSTVMLLISSTPMPMQVIKMMELMIKDLNGKSQIVNVLPNATIGELKQHVAPHFEVRASLLKLSASNGQILDHDEKTVRDYGLSSGSTVMLLISSTPVPFQVFVKNEKGQIKTYDITDSETVDQLMRRIYEKEGTPLDQQRLIYNGQQLSSGRKLQDYNVVSGATIYMTLRLRGG</sequence>
<dbReference type="PANTHER" id="PTHR10666">
    <property type="entry name" value="UBIQUITIN"/>
    <property type="match status" value="1"/>
</dbReference>
<dbReference type="SUPFAM" id="SSF54236">
    <property type="entry name" value="Ubiquitin-like"/>
    <property type="match status" value="5"/>
</dbReference>
<gene>
    <name evidence="2" type="ORF">C0J50_23590</name>
</gene>